<keyword evidence="3" id="KW-1185">Reference proteome</keyword>
<evidence type="ECO:0000256" key="1">
    <source>
        <dbReference type="SAM" id="MobiDB-lite"/>
    </source>
</evidence>
<name>A0A1I0XL60_9RHOB</name>
<evidence type="ECO:0000313" key="3">
    <source>
        <dbReference type="Proteomes" id="UP000198796"/>
    </source>
</evidence>
<accession>A0A1I0XL60</accession>
<protein>
    <submittedName>
        <fullName evidence="2">Uncharacterized protein</fullName>
    </submittedName>
</protein>
<organism evidence="2 3">
    <name type="scientific">Poseidonocella pacifica</name>
    <dbReference type="NCBI Taxonomy" id="871651"/>
    <lineage>
        <taxon>Bacteria</taxon>
        <taxon>Pseudomonadati</taxon>
        <taxon>Pseudomonadota</taxon>
        <taxon>Alphaproteobacteria</taxon>
        <taxon>Rhodobacterales</taxon>
        <taxon>Roseobacteraceae</taxon>
        <taxon>Poseidonocella</taxon>
    </lineage>
</organism>
<feature type="region of interest" description="Disordered" evidence="1">
    <location>
        <begin position="1"/>
        <end position="20"/>
    </location>
</feature>
<dbReference type="AlphaFoldDB" id="A0A1I0XL60"/>
<evidence type="ECO:0000313" key="2">
    <source>
        <dbReference type="EMBL" id="SFB01869.1"/>
    </source>
</evidence>
<dbReference type="EMBL" id="FOJU01000003">
    <property type="protein sequence ID" value="SFB01869.1"/>
    <property type="molecule type" value="Genomic_DNA"/>
</dbReference>
<sequence length="111" mass="12252">MMSDLHRPMADPASPAELPTPLDFETKVLLRGFLLPLIEDAESWEQLREALGERGYDIAFRMGHMVIVTQETGQPLCTGQCLGTPLKSLAARLGRPQIRLHQGGHSAEFDA</sequence>
<dbReference type="Proteomes" id="UP000198796">
    <property type="component" value="Unassembled WGS sequence"/>
</dbReference>
<dbReference type="RefSeq" id="WP_245752610.1">
    <property type="nucleotide sequence ID" value="NZ_FOJU01000003.1"/>
</dbReference>
<reference evidence="2 3" key="1">
    <citation type="submission" date="2016-10" db="EMBL/GenBank/DDBJ databases">
        <authorList>
            <person name="de Groot N.N."/>
        </authorList>
    </citation>
    <scope>NUCLEOTIDE SEQUENCE [LARGE SCALE GENOMIC DNA]</scope>
    <source>
        <strain evidence="2 3">DSM 29316</strain>
    </source>
</reference>
<proteinExistence type="predicted"/>
<gene>
    <name evidence="2" type="ORF">SAMN05421688_2421</name>
</gene>